<dbReference type="EMBL" id="JAXIOK010000006">
    <property type="protein sequence ID" value="KAK4768119.1"/>
    <property type="molecule type" value="Genomic_DNA"/>
</dbReference>
<dbReference type="AlphaFoldDB" id="A0AAN7KN90"/>
<accession>A0AAN7KN90</accession>
<keyword evidence="2" id="KW-1185">Reference proteome</keyword>
<name>A0AAN7KN90_9MYRT</name>
<gene>
    <name evidence="1" type="ORF">SAY87_003260</name>
</gene>
<evidence type="ECO:0000313" key="2">
    <source>
        <dbReference type="Proteomes" id="UP001345219"/>
    </source>
</evidence>
<protein>
    <submittedName>
        <fullName evidence="1">Uncharacterized protein</fullName>
    </submittedName>
</protein>
<comment type="caution">
    <text evidence="1">The sequence shown here is derived from an EMBL/GenBank/DDBJ whole genome shotgun (WGS) entry which is preliminary data.</text>
</comment>
<evidence type="ECO:0000313" key="1">
    <source>
        <dbReference type="EMBL" id="KAK4768119.1"/>
    </source>
</evidence>
<organism evidence="1 2">
    <name type="scientific">Trapa incisa</name>
    <dbReference type="NCBI Taxonomy" id="236973"/>
    <lineage>
        <taxon>Eukaryota</taxon>
        <taxon>Viridiplantae</taxon>
        <taxon>Streptophyta</taxon>
        <taxon>Embryophyta</taxon>
        <taxon>Tracheophyta</taxon>
        <taxon>Spermatophyta</taxon>
        <taxon>Magnoliopsida</taxon>
        <taxon>eudicotyledons</taxon>
        <taxon>Gunneridae</taxon>
        <taxon>Pentapetalae</taxon>
        <taxon>rosids</taxon>
        <taxon>malvids</taxon>
        <taxon>Myrtales</taxon>
        <taxon>Lythraceae</taxon>
        <taxon>Trapa</taxon>
    </lineage>
</organism>
<sequence>MEFKKVLVENVSSMNENMQEKLEDVGTGHYAVDMAAQQSIETKIPQQELHDDIGGGSLRSLRRHLRKGGSINLNYSADSIHKQWTNNTLQEFQAVNVQQ</sequence>
<proteinExistence type="predicted"/>
<reference evidence="1 2" key="1">
    <citation type="journal article" date="2023" name="Hortic Res">
        <title>Pangenome of water caltrop reveals structural variations and asymmetric subgenome divergence after allopolyploidization.</title>
        <authorList>
            <person name="Zhang X."/>
            <person name="Chen Y."/>
            <person name="Wang L."/>
            <person name="Yuan Y."/>
            <person name="Fang M."/>
            <person name="Shi L."/>
            <person name="Lu R."/>
            <person name="Comes H.P."/>
            <person name="Ma Y."/>
            <person name="Chen Y."/>
            <person name="Huang G."/>
            <person name="Zhou Y."/>
            <person name="Zheng Z."/>
            <person name="Qiu Y."/>
        </authorList>
    </citation>
    <scope>NUCLEOTIDE SEQUENCE [LARGE SCALE GENOMIC DNA]</scope>
    <source>
        <tissue evidence="1">Roots</tissue>
    </source>
</reference>
<dbReference type="Proteomes" id="UP001345219">
    <property type="component" value="Chromosome 3"/>
</dbReference>